<dbReference type="PANTHER" id="PTHR33112">
    <property type="entry name" value="DOMAIN PROTEIN, PUTATIVE-RELATED"/>
    <property type="match status" value="1"/>
</dbReference>
<dbReference type="OrthoDB" id="2958217at2759"/>
<gene>
    <name evidence="3" type="ORF">ATEG_09738</name>
</gene>
<protein>
    <recommendedName>
        <fullName evidence="2">Heterokaryon incompatibility domain-containing protein</fullName>
    </recommendedName>
</protein>
<evidence type="ECO:0000313" key="4">
    <source>
        <dbReference type="Proteomes" id="UP000007963"/>
    </source>
</evidence>
<feature type="region of interest" description="Disordered" evidence="1">
    <location>
        <begin position="802"/>
        <end position="821"/>
    </location>
</feature>
<dbReference type="GeneID" id="4354532"/>
<dbReference type="Proteomes" id="UP000007963">
    <property type="component" value="Unassembled WGS sequence"/>
</dbReference>
<dbReference type="EMBL" id="CH476608">
    <property type="protein sequence ID" value="EAU29929.1"/>
    <property type="molecule type" value="Genomic_DNA"/>
</dbReference>
<sequence length="1004" mass="114259">MALLCYRCRSLDLTIDKFIIRLGSSATDIPHDPQRYEPKKAKSTFQVKSGKSLKHVKVLGKLHENSRTCQLCGLIYRTIVRYGRQNVNDETSFSLTWEVHGREYQEGHGFVNKTRRIRLSWSEISGNQQEAYLMLVAPQDPLRPISDASAEYQKEYHFLGRGFGDQQEKQALMKSWIDICVNNRNGDHELCRNNHGTDEAFKSLTKQTYFGVIDVVDMQLKSLPRREEDDTPEPYVALSYVWGQKEAQPYRTIRRTVMTHILHGGLEPAWEKMPRTVQDAMLLVSRLGFRYLWIDSLCIVQDSKSSWQLNASAMHLVYGNAQFTICAADGADSSVGLRAANPVLRAMRPATNGWDTMASMADVDSGDQETLSAECSPGVRLMVTRSPEAVLSDSAWSKRAWTFQERILSRRCLIFAEGKVYWQCRAMTIAQDIHTDGSDKGLAVELTNSPLRTLQQLQRRPLWSYMSYVRMYTGRLLTKQRDVLAAFEGVAWLLGNYMRTPFIFGLPVSHFDLALLWDPMQALCRRRPGHGAQTGQQTCTVDELGNCTCRAEQESFGDMEFPTWAWAGWMGGKIDYQSKTLEGCLENVHEWLVHSTWIQWHIRDDTGCLQPLWDIIPQGRAALTTTRPQGFRDDGSWRGYPASAPVMAHPPRRSEVHPAPIRPIPVRIVNRQPVAPQQADNRHGRRVTFERSHTGPSYASVRTSSSEESESLASSSHNSTLHRRQRRPRSSSSDYDTEGRSDSGTSSLRDVPLGKDDKYVSVGNVPYTQIRTPQIVIPRTTGPEDPFSEKAKNQEYISRGGSFADTFTRGRSGSPIPMPRIDPYGRQLRGEIPKDNIEFGAILPDNPFGVGPRKIGPRGKSPSSLRFMPILQFFTWRTELHVVIRDCKVPSTTNTSSTQLCQCDIVDKEGDWCGSIVLDETWIRAREAHMFTFIAISEAKQFTMEECPVWTYYIPKVRSESEWDLYYVLLLERNEDRCLWERVGMGKVFQAAFRDDIWGEIKLG</sequence>
<feature type="region of interest" description="Disordered" evidence="1">
    <location>
        <begin position="667"/>
        <end position="757"/>
    </location>
</feature>
<dbReference type="AlphaFoldDB" id="Q0C996"/>
<dbReference type="VEuPathDB" id="FungiDB:ATEG_09738"/>
<dbReference type="InterPro" id="IPR010730">
    <property type="entry name" value="HET"/>
</dbReference>
<dbReference type="PANTHER" id="PTHR33112:SF12">
    <property type="entry name" value="HETEROKARYON INCOMPATIBILITY DOMAIN-CONTAINING PROTEIN"/>
    <property type="match status" value="1"/>
</dbReference>
<dbReference type="HOGENOM" id="CLU_003953_5_0_1"/>
<accession>Q0C996</accession>
<reference evidence="4" key="1">
    <citation type="submission" date="2005-09" db="EMBL/GenBank/DDBJ databases">
        <title>Annotation of the Aspergillus terreus NIH2624 genome.</title>
        <authorList>
            <person name="Birren B.W."/>
            <person name="Lander E.S."/>
            <person name="Galagan J.E."/>
            <person name="Nusbaum C."/>
            <person name="Devon K."/>
            <person name="Henn M."/>
            <person name="Ma L.-J."/>
            <person name="Jaffe D.B."/>
            <person name="Butler J."/>
            <person name="Alvarez P."/>
            <person name="Gnerre S."/>
            <person name="Grabherr M."/>
            <person name="Kleber M."/>
            <person name="Mauceli E.W."/>
            <person name="Brockman W."/>
            <person name="Rounsley S."/>
            <person name="Young S.K."/>
            <person name="LaButti K."/>
            <person name="Pushparaj V."/>
            <person name="DeCaprio D."/>
            <person name="Crawford M."/>
            <person name="Koehrsen M."/>
            <person name="Engels R."/>
            <person name="Montgomery P."/>
            <person name="Pearson M."/>
            <person name="Howarth C."/>
            <person name="Larson L."/>
            <person name="Luoma S."/>
            <person name="White J."/>
            <person name="Alvarado L."/>
            <person name="Kodira C.D."/>
            <person name="Zeng Q."/>
            <person name="Oleary S."/>
            <person name="Yandava C."/>
            <person name="Denning D.W."/>
            <person name="Nierman W.C."/>
            <person name="Milne T."/>
            <person name="Madden K."/>
        </authorList>
    </citation>
    <scope>NUCLEOTIDE SEQUENCE [LARGE SCALE GENOMIC DNA]</scope>
    <source>
        <strain evidence="4">NIH 2624 / FGSC A1156</strain>
    </source>
</reference>
<feature type="domain" description="Heterokaryon incompatibility" evidence="2">
    <location>
        <begin position="235"/>
        <end position="405"/>
    </location>
</feature>
<evidence type="ECO:0000313" key="3">
    <source>
        <dbReference type="EMBL" id="EAU29929.1"/>
    </source>
</evidence>
<evidence type="ECO:0000256" key="1">
    <source>
        <dbReference type="SAM" id="MobiDB-lite"/>
    </source>
</evidence>
<dbReference type="eggNOG" id="ENOG502SKX3">
    <property type="taxonomic scope" value="Eukaryota"/>
</dbReference>
<dbReference type="OMA" id="ILQFFTW"/>
<dbReference type="RefSeq" id="XP_001218360.1">
    <property type="nucleotide sequence ID" value="XM_001218359.1"/>
</dbReference>
<proteinExistence type="predicted"/>
<dbReference type="Pfam" id="PF06985">
    <property type="entry name" value="HET"/>
    <property type="match status" value="1"/>
</dbReference>
<feature type="compositionally biased region" description="Low complexity" evidence="1">
    <location>
        <begin position="697"/>
        <end position="719"/>
    </location>
</feature>
<evidence type="ECO:0000259" key="2">
    <source>
        <dbReference type="Pfam" id="PF06985"/>
    </source>
</evidence>
<organism evidence="3 4">
    <name type="scientific">Aspergillus terreus (strain NIH 2624 / FGSC A1156)</name>
    <dbReference type="NCBI Taxonomy" id="341663"/>
    <lineage>
        <taxon>Eukaryota</taxon>
        <taxon>Fungi</taxon>
        <taxon>Dikarya</taxon>
        <taxon>Ascomycota</taxon>
        <taxon>Pezizomycotina</taxon>
        <taxon>Eurotiomycetes</taxon>
        <taxon>Eurotiomycetidae</taxon>
        <taxon>Eurotiales</taxon>
        <taxon>Aspergillaceae</taxon>
        <taxon>Aspergillus</taxon>
        <taxon>Aspergillus subgen. Circumdati</taxon>
    </lineage>
</organism>
<name>Q0C996_ASPTN</name>
<feature type="compositionally biased region" description="Basic residues" evidence="1">
    <location>
        <begin position="720"/>
        <end position="729"/>
    </location>
</feature>